<dbReference type="PANTHER" id="PTHR16288:SF0">
    <property type="entry name" value="TRNA (GUANINE-N(7)-)-METHYLTRANSFERASE NON-CATALYTIC SUBUNIT WDR4"/>
    <property type="match status" value="1"/>
</dbReference>
<evidence type="ECO:0000256" key="6">
    <source>
        <dbReference type="HAMAP-Rule" id="MF_03056"/>
    </source>
</evidence>
<proteinExistence type="inferred from homology"/>
<accession>A0A3N4K5Y2</accession>
<protein>
    <submittedName>
        <fullName evidence="8">Uncharacterized protein</fullName>
    </submittedName>
</protein>
<keyword evidence="4 6" id="KW-0677">Repeat</keyword>
<dbReference type="PANTHER" id="PTHR16288">
    <property type="entry name" value="WD40 REPEAT PROTEIN 4"/>
    <property type="match status" value="1"/>
</dbReference>
<dbReference type="AlphaFoldDB" id="A0A3N4K5Y2"/>
<comment type="function">
    <text evidence="6">Required for the formation of N(7)-methylguanine at position 46 (m7G46) in tRNA. In the complex, it is required to stabilize and induce conformational changes of the catalytic subunit.</text>
</comment>
<evidence type="ECO:0000256" key="3">
    <source>
        <dbReference type="ARBA" id="ARBA00022694"/>
    </source>
</evidence>
<organism evidence="8 9">
    <name type="scientific">Choiromyces venosus 120613-1</name>
    <dbReference type="NCBI Taxonomy" id="1336337"/>
    <lineage>
        <taxon>Eukaryota</taxon>
        <taxon>Fungi</taxon>
        <taxon>Dikarya</taxon>
        <taxon>Ascomycota</taxon>
        <taxon>Pezizomycotina</taxon>
        <taxon>Pezizomycetes</taxon>
        <taxon>Pezizales</taxon>
        <taxon>Tuberaceae</taxon>
        <taxon>Choiromyces</taxon>
    </lineage>
</organism>
<keyword evidence="2 6" id="KW-0853">WD repeat</keyword>
<comment type="pathway">
    <text evidence="6">tRNA modification; N(7)-methylguanine-tRNA biosynthesis.</text>
</comment>
<dbReference type="SUPFAM" id="SSF50978">
    <property type="entry name" value="WD40 repeat-like"/>
    <property type="match status" value="1"/>
</dbReference>
<evidence type="ECO:0000313" key="9">
    <source>
        <dbReference type="Proteomes" id="UP000276215"/>
    </source>
</evidence>
<dbReference type="GO" id="GO:0005829">
    <property type="term" value="C:cytosol"/>
    <property type="evidence" value="ECO:0007669"/>
    <property type="project" value="TreeGrafter"/>
</dbReference>
<comment type="similarity">
    <text evidence="6">Belongs to the WD repeat TRM82 family.</text>
</comment>
<evidence type="ECO:0000256" key="5">
    <source>
        <dbReference type="ARBA" id="ARBA00023242"/>
    </source>
</evidence>
<dbReference type="Gene3D" id="2.130.10.10">
    <property type="entry name" value="YVTN repeat-like/Quinoprotein amine dehydrogenase"/>
    <property type="match status" value="1"/>
</dbReference>
<sequence length="408" mass="43434">MKDAGEVGEVGEGSGSNGNNNGVSKIISAQAGKYIVTVTNEDKTVRVFEAGGLGELSSRTMPKRPCALALTDCDNTLLVADKFGDVYSLPLLPEATPAATPPTTTPKDSEAKRHRTEIAHDLLFTHKLLLGHVSMLTDLASITTTTPEGQKRKYVITADRDEHIRVSRYPQSWVIEGFCLGHGAFVSKVLVPEWAPLEVLSGGGDTWLGRWRWADGKCLQKVEVGGVLEEIVGKRVVGGRESSGAGGGAAEGEGAEGESKDKEEVVKPAVVGIWQVPQRKIIIVAFERIPALLLFTSSPPPDQSLTHHTTIPLPGNPLDLTVDPSTNSFWISLASASSSGEGECPLLQHITLTPNGQWENTTGGDKPAQAAIGQVSGVRYAGDAKVLNDGLLYTTGLLRKGFGKDREE</sequence>
<dbReference type="EMBL" id="ML120351">
    <property type="protein sequence ID" value="RPB05946.1"/>
    <property type="molecule type" value="Genomic_DNA"/>
</dbReference>
<evidence type="ECO:0000256" key="1">
    <source>
        <dbReference type="ARBA" id="ARBA00004123"/>
    </source>
</evidence>
<dbReference type="GO" id="GO:0106004">
    <property type="term" value="P:tRNA (guanine-N7)-methylation"/>
    <property type="evidence" value="ECO:0007669"/>
    <property type="project" value="UniProtKB-UniRule"/>
</dbReference>
<dbReference type="InterPro" id="IPR036322">
    <property type="entry name" value="WD40_repeat_dom_sf"/>
</dbReference>
<evidence type="ECO:0000256" key="7">
    <source>
        <dbReference type="SAM" id="MobiDB-lite"/>
    </source>
</evidence>
<dbReference type="InterPro" id="IPR015943">
    <property type="entry name" value="WD40/YVTN_repeat-like_dom_sf"/>
</dbReference>
<gene>
    <name evidence="8" type="ORF">L873DRAFT_1796817</name>
</gene>
<dbReference type="GO" id="GO:0005634">
    <property type="term" value="C:nucleus"/>
    <property type="evidence" value="ECO:0007669"/>
    <property type="project" value="UniProtKB-SubCell"/>
</dbReference>
<dbReference type="InterPro" id="IPR028884">
    <property type="entry name" value="Trm82"/>
</dbReference>
<evidence type="ECO:0000256" key="4">
    <source>
        <dbReference type="ARBA" id="ARBA00022737"/>
    </source>
</evidence>
<reference evidence="8 9" key="1">
    <citation type="journal article" date="2018" name="Nat. Ecol. Evol.">
        <title>Pezizomycetes genomes reveal the molecular basis of ectomycorrhizal truffle lifestyle.</title>
        <authorList>
            <person name="Murat C."/>
            <person name="Payen T."/>
            <person name="Noel B."/>
            <person name="Kuo A."/>
            <person name="Morin E."/>
            <person name="Chen J."/>
            <person name="Kohler A."/>
            <person name="Krizsan K."/>
            <person name="Balestrini R."/>
            <person name="Da Silva C."/>
            <person name="Montanini B."/>
            <person name="Hainaut M."/>
            <person name="Levati E."/>
            <person name="Barry K.W."/>
            <person name="Belfiori B."/>
            <person name="Cichocki N."/>
            <person name="Clum A."/>
            <person name="Dockter R.B."/>
            <person name="Fauchery L."/>
            <person name="Guy J."/>
            <person name="Iotti M."/>
            <person name="Le Tacon F."/>
            <person name="Lindquist E.A."/>
            <person name="Lipzen A."/>
            <person name="Malagnac F."/>
            <person name="Mello A."/>
            <person name="Molinier V."/>
            <person name="Miyauchi S."/>
            <person name="Poulain J."/>
            <person name="Riccioni C."/>
            <person name="Rubini A."/>
            <person name="Sitrit Y."/>
            <person name="Splivallo R."/>
            <person name="Traeger S."/>
            <person name="Wang M."/>
            <person name="Zifcakova L."/>
            <person name="Wipf D."/>
            <person name="Zambonelli A."/>
            <person name="Paolocci F."/>
            <person name="Nowrousian M."/>
            <person name="Ottonello S."/>
            <person name="Baldrian P."/>
            <person name="Spatafora J.W."/>
            <person name="Henrissat B."/>
            <person name="Nagy L.G."/>
            <person name="Aury J.M."/>
            <person name="Wincker P."/>
            <person name="Grigoriev I.V."/>
            <person name="Bonfante P."/>
            <person name="Martin F.M."/>
        </authorList>
    </citation>
    <scope>NUCLEOTIDE SEQUENCE [LARGE SCALE GENOMIC DNA]</scope>
    <source>
        <strain evidence="8 9">120613-1</strain>
    </source>
</reference>
<name>A0A3N4K5Y2_9PEZI</name>
<keyword evidence="5 6" id="KW-0539">Nucleus</keyword>
<dbReference type="STRING" id="1336337.A0A3N4K5Y2"/>
<evidence type="ECO:0000256" key="2">
    <source>
        <dbReference type="ARBA" id="ARBA00022574"/>
    </source>
</evidence>
<dbReference type="OrthoDB" id="339900at2759"/>
<feature type="region of interest" description="Disordered" evidence="7">
    <location>
        <begin position="238"/>
        <end position="262"/>
    </location>
</feature>
<dbReference type="Proteomes" id="UP000276215">
    <property type="component" value="Unassembled WGS sequence"/>
</dbReference>
<dbReference type="UniPathway" id="UPA00989"/>
<evidence type="ECO:0000313" key="8">
    <source>
        <dbReference type="EMBL" id="RPB05946.1"/>
    </source>
</evidence>
<dbReference type="HAMAP" id="MF_03056">
    <property type="entry name" value="TRM82"/>
    <property type="match status" value="1"/>
</dbReference>
<dbReference type="GO" id="GO:0043527">
    <property type="term" value="C:tRNA methyltransferase complex"/>
    <property type="evidence" value="ECO:0007669"/>
    <property type="project" value="TreeGrafter"/>
</dbReference>
<keyword evidence="3 6" id="KW-0819">tRNA processing</keyword>
<feature type="region of interest" description="Disordered" evidence="7">
    <location>
        <begin position="1"/>
        <end position="21"/>
    </location>
</feature>
<comment type="subcellular location">
    <subcellularLocation>
        <location evidence="1 6">Nucleus</location>
    </subcellularLocation>
</comment>
<keyword evidence="9" id="KW-1185">Reference proteome</keyword>